<name>A0A3S8ZB49_9ACTO</name>
<dbReference type="RefSeq" id="WP_126041690.1">
    <property type="nucleotide sequence ID" value="NZ_CP034438.1"/>
</dbReference>
<organism evidence="1 2">
    <name type="scientific">Flaviflexus salsibiostraticola</name>
    <dbReference type="NCBI Taxonomy" id="1282737"/>
    <lineage>
        <taxon>Bacteria</taxon>
        <taxon>Bacillati</taxon>
        <taxon>Actinomycetota</taxon>
        <taxon>Actinomycetes</taxon>
        <taxon>Actinomycetales</taxon>
        <taxon>Actinomycetaceae</taxon>
        <taxon>Flaviflexus</taxon>
    </lineage>
</organism>
<proteinExistence type="predicted"/>
<keyword evidence="2" id="KW-1185">Reference proteome</keyword>
<dbReference type="KEGG" id="fsl:EJO69_10615"/>
<gene>
    <name evidence="1" type="ORF">EJO69_10615</name>
</gene>
<dbReference type="PANTHER" id="PTHR41774">
    <property type="match status" value="1"/>
</dbReference>
<dbReference type="Proteomes" id="UP000270021">
    <property type="component" value="Chromosome"/>
</dbReference>
<evidence type="ECO:0008006" key="3">
    <source>
        <dbReference type="Google" id="ProtNLM"/>
    </source>
</evidence>
<dbReference type="PANTHER" id="PTHR41774:SF1">
    <property type="entry name" value="NGG1P INTERACTING FACTOR NIF3"/>
    <property type="match status" value="1"/>
</dbReference>
<protein>
    <recommendedName>
        <fullName evidence="3">NGG1p interacting factor NIF3</fullName>
    </recommendedName>
</protein>
<dbReference type="InterPro" id="IPR015867">
    <property type="entry name" value="N-reg_PII/ATP_PRibTrfase_C"/>
</dbReference>
<dbReference type="InterPro" id="IPR036069">
    <property type="entry name" value="DUF34/NIF3_sf"/>
</dbReference>
<sequence>MASDVLVFFVPADDTSDVIESVCAVGAGKVGDYVECAFIAPGIGQFRPVGDADPAIGEVGGLTRVEENRVEIMFPRDIRDRVLTALMEAHPYEEPVFHIIRND</sequence>
<dbReference type="EMBL" id="CP034438">
    <property type="protein sequence ID" value="AZN30704.1"/>
    <property type="molecule type" value="Genomic_DNA"/>
</dbReference>
<evidence type="ECO:0000313" key="1">
    <source>
        <dbReference type="EMBL" id="AZN30704.1"/>
    </source>
</evidence>
<dbReference type="SUPFAM" id="SSF102705">
    <property type="entry name" value="NIF3 (NGG1p interacting factor 3)-like"/>
    <property type="match status" value="1"/>
</dbReference>
<evidence type="ECO:0000313" key="2">
    <source>
        <dbReference type="Proteomes" id="UP000270021"/>
    </source>
</evidence>
<dbReference type="AlphaFoldDB" id="A0A3S8ZB49"/>
<dbReference type="OrthoDB" id="9795763at2"/>
<dbReference type="Gene3D" id="3.30.70.120">
    <property type="match status" value="1"/>
</dbReference>
<reference evidence="1 2" key="1">
    <citation type="submission" date="2018-12" db="EMBL/GenBank/DDBJ databases">
        <title>Complete genome sequence of Flaviflexus salsibiostraticola KCTC 33148.</title>
        <authorList>
            <person name="Bae J.-W."/>
        </authorList>
    </citation>
    <scope>NUCLEOTIDE SEQUENCE [LARGE SCALE GENOMIC DNA]</scope>
    <source>
        <strain evidence="1 2">KCTC 33148</strain>
    </source>
</reference>
<accession>A0A3S8ZB49</accession>